<dbReference type="AlphaFoldDB" id="A0A5J4W359"/>
<feature type="region of interest" description="Disordered" evidence="1">
    <location>
        <begin position="58"/>
        <end position="105"/>
    </location>
</feature>
<accession>A0A5J4W359</accession>
<dbReference type="Proteomes" id="UP000324800">
    <property type="component" value="Unassembled WGS sequence"/>
</dbReference>
<feature type="compositionally biased region" description="Basic and acidic residues" evidence="1">
    <location>
        <begin position="200"/>
        <end position="209"/>
    </location>
</feature>
<evidence type="ECO:0000256" key="1">
    <source>
        <dbReference type="SAM" id="MobiDB-lite"/>
    </source>
</evidence>
<feature type="compositionally biased region" description="Basic and acidic residues" evidence="1">
    <location>
        <begin position="148"/>
        <end position="183"/>
    </location>
</feature>
<gene>
    <name evidence="2" type="ORF">EZS28_015156</name>
</gene>
<comment type="caution">
    <text evidence="2">The sequence shown here is derived from an EMBL/GenBank/DDBJ whole genome shotgun (WGS) entry which is preliminary data.</text>
</comment>
<feature type="compositionally biased region" description="Basic and acidic residues" evidence="1">
    <location>
        <begin position="68"/>
        <end position="100"/>
    </location>
</feature>
<name>A0A5J4W359_9EUKA</name>
<feature type="compositionally biased region" description="Acidic residues" evidence="1">
    <location>
        <begin position="289"/>
        <end position="299"/>
    </location>
</feature>
<organism evidence="2 3">
    <name type="scientific">Streblomastix strix</name>
    <dbReference type="NCBI Taxonomy" id="222440"/>
    <lineage>
        <taxon>Eukaryota</taxon>
        <taxon>Metamonada</taxon>
        <taxon>Preaxostyla</taxon>
        <taxon>Oxymonadida</taxon>
        <taxon>Streblomastigidae</taxon>
        <taxon>Streblomastix</taxon>
    </lineage>
</organism>
<feature type="compositionally biased region" description="Basic and acidic residues" evidence="1">
    <location>
        <begin position="250"/>
        <end position="261"/>
    </location>
</feature>
<feature type="compositionally biased region" description="Basic and acidic residues" evidence="1">
    <location>
        <begin position="271"/>
        <end position="288"/>
    </location>
</feature>
<proteinExistence type="predicted"/>
<dbReference type="EMBL" id="SNRW01003633">
    <property type="protein sequence ID" value="KAA6389317.1"/>
    <property type="molecule type" value="Genomic_DNA"/>
</dbReference>
<feature type="compositionally biased region" description="Polar residues" evidence="1">
    <location>
        <begin position="189"/>
        <end position="199"/>
    </location>
</feature>
<protein>
    <submittedName>
        <fullName evidence="2">Uncharacterized protein</fullName>
    </submittedName>
</protein>
<sequence length="504" mass="58188">MQEFSQIILFTALSTDKGNLNDIYDYNTPAARIIRLGIALKQWGKEKQQINEQIIQEEEEGDEQWNNYDKRDQKRDFDKRKEDAELDQLEREWNERDKGRMGMNGDGSNMWEDGDDGCYDGCFNMWSQLKERKKIVKELLQKRKEQLKLKKERNKAKIKEQKKTSQEKHEQQNIRRLKQERSKKAVNIELQSGSDTIQDQNKKQHENFNKSKRKSHIRKKHKNEESPSELSSSDLLHSSSSSSSSTSSSDKPDSSDERNIEQKQNNNEEVDFVRFKKQNDQEKIFKEENTDEDQDEGNDDNNQFTSPFHDQYDPDEDDDGEIVKGIKLFNIFASGNNTDWHCLISVRPPVSQSAQLNAPRLSGGYSSNIEREENKHHAFPFNQTSPNQFDYNDPQHILSPHRTPADLYIESPSIPTTLNSPSQTFSDPSLFLSPELIFALSSIQFTDIDDDTTVPCICAANDMIGAVARFEIRGTTHVGILMDKRLLNIIACVLNLPLPHPNVF</sequence>
<evidence type="ECO:0000313" key="3">
    <source>
        <dbReference type="Proteomes" id="UP000324800"/>
    </source>
</evidence>
<evidence type="ECO:0000313" key="2">
    <source>
        <dbReference type="EMBL" id="KAA6389317.1"/>
    </source>
</evidence>
<feature type="compositionally biased region" description="Low complexity" evidence="1">
    <location>
        <begin position="228"/>
        <end position="249"/>
    </location>
</feature>
<reference evidence="2 3" key="1">
    <citation type="submission" date="2019-03" db="EMBL/GenBank/DDBJ databases">
        <title>Single cell metagenomics reveals metabolic interactions within the superorganism composed of flagellate Streblomastix strix and complex community of Bacteroidetes bacteria on its surface.</title>
        <authorList>
            <person name="Treitli S.C."/>
            <person name="Kolisko M."/>
            <person name="Husnik F."/>
            <person name="Keeling P."/>
            <person name="Hampl V."/>
        </authorList>
    </citation>
    <scope>NUCLEOTIDE SEQUENCE [LARGE SCALE GENOMIC DNA]</scope>
    <source>
        <strain evidence="2">ST1C</strain>
    </source>
</reference>
<feature type="region of interest" description="Disordered" evidence="1">
    <location>
        <begin position="148"/>
        <end position="319"/>
    </location>
</feature>
<feature type="compositionally biased region" description="Basic residues" evidence="1">
    <location>
        <begin position="210"/>
        <end position="221"/>
    </location>
</feature>